<evidence type="ECO:0000313" key="2">
    <source>
        <dbReference type="EMBL" id="MFD0998420.1"/>
    </source>
</evidence>
<dbReference type="InterPro" id="IPR006115">
    <property type="entry name" value="6PGDH_NADP-bd"/>
</dbReference>
<evidence type="ECO:0000313" key="3">
    <source>
        <dbReference type="Proteomes" id="UP001597112"/>
    </source>
</evidence>
<dbReference type="Pfam" id="PF03446">
    <property type="entry name" value="NAD_binding_2"/>
    <property type="match status" value="1"/>
</dbReference>
<feature type="domain" description="6-phosphogluconate dehydrogenase NADP-binding" evidence="1">
    <location>
        <begin position="2"/>
        <end position="158"/>
    </location>
</feature>
<sequence>MQIGLIGFEGTALNLALDLQASGHDIIVYDHDEVTLQTIREQGIATASSLKTFSESIVSKRVVWITIPAGELLDQILIILKDYLSVSDIVIDSSDSFYKDTIRRGRELQGYQIDYLDCSILYNGHDASFQPRFVIGGNRFALNYCEPVLQDIAGADACLYCGRSGSGHYVGMVAKAVQAGTITSLQEGLSAHRSDDFTLDTGKIAHFLNI</sequence>
<dbReference type="Gene3D" id="3.40.50.720">
    <property type="entry name" value="NAD(P)-binding Rossmann-like Domain"/>
    <property type="match status" value="1"/>
</dbReference>
<evidence type="ECO:0000259" key="1">
    <source>
        <dbReference type="Pfam" id="PF03446"/>
    </source>
</evidence>
<dbReference type="InterPro" id="IPR036291">
    <property type="entry name" value="NAD(P)-bd_dom_sf"/>
</dbReference>
<dbReference type="PANTHER" id="PTHR11811">
    <property type="entry name" value="6-PHOSPHOGLUCONATE DEHYDROGENASE"/>
    <property type="match status" value="1"/>
</dbReference>
<dbReference type="InterPro" id="IPR006183">
    <property type="entry name" value="Pgluconate_DH"/>
</dbReference>
<accession>A0ABW3JXI8</accession>
<organism evidence="2 3">
    <name type="scientific">Ohtaekwangia kribbensis</name>
    <dbReference type="NCBI Taxonomy" id="688913"/>
    <lineage>
        <taxon>Bacteria</taxon>
        <taxon>Pseudomonadati</taxon>
        <taxon>Bacteroidota</taxon>
        <taxon>Cytophagia</taxon>
        <taxon>Cytophagales</taxon>
        <taxon>Fulvivirgaceae</taxon>
        <taxon>Ohtaekwangia</taxon>
    </lineage>
</organism>
<dbReference type="EMBL" id="JBHTKA010000001">
    <property type="protein sequence ID" value="MFD0998420.1"/>
    <property type="molecule type" value="Genomic_DNA"/>
</dbReference>
<proteinExistence type="predicted"/>
<keyword evidence="3" id="KW-1185">Reference proteome</keyword>
<comment type="caution">
    <text evidence="2">The sequence shown here is derived from an EMBL/GenBank/DDBJ whole genome shotgun (WGS) entry which is preliminary data.</text>
</comment>
<dbReference type="RefSeq" id="WP_377575092.1">
    <property type="nucleotide sequence ID" value="NZ_JBHTKA010000001.1"/>
</dbReference>
<dbReference type="Proteomes" id="UP001597112">
    <property type="component" value="Unassembled WGS sequence"/>
</dbReference>
<dbReference type="SUPFAM" id="SSF51735">
    <property type="entry name" value="NAD(P)-binding Rossmann-fold domains"/>
    <property type="match status" value="1"/>
</dbReference>
<protein>
    <submittedName>
        <fullName evidence="2">NAD(P)-binding domain-containing protein</fullName>
    </submittedName>
</protein>
<reference evidence="3" key="1">
    <citation type="journal article" date="2019" name="Int. J. Syst. Evol. Microbiol.">
        <title>The Global Catalogue of Microorganisms (GCM) 10K type strain sequencing project: providing services to taxonomists for standard genome sequencing and annotation.</title>
        <authorList>
            <consortium name="The Broad Institute Genomics Platform"/>
            <consortium name="The Broad Institute Genome Sequencing Center for Infectious Disease"/>
            <person name="Wu L."/>
            <person name="Ma J."/>
        </authorList>
    </citation>
    <scope>NUCLEOTIDE SEQUENCE [LARGE SCALE GENOMIC DNA]</scope>
    <source>
        <strain evidence="3">CCUG 58938</strain>
    </source>
</reference>
<dbReference type="PRINTS" id="PR00076">
    <property type="entry name" value="6PGDHDRGNASE"/>
</dbReference>
<name>A0ABW3JXI8_9BACT</name>
<gene>
    <name evidence="2" type="ORF">ACFQ21_03840</name>
</gene>